<dbReference type="AlphaFoldDB" id="A0A1F7XZA3"/>
<protein>
    <recommendedName>
        <fullName evidence="6">Carbohydrate-binding module family 96 domain-containing protein</fullName>
    </recommendedName>
</protein>
<evidence type="ECO:0000313" key="8">
    <source>
        <dbReference type="Proteomes" id="UP000178419"/>
    </source>
</evidence>
<feature type="transmembrane region" description="Helical" evidence="5">
    <location>
        <begin position="21"/>
        <end position="41"/>
    </location>
</feature>
<feature type="region of interest" description="Disordered" evidence="4">
    <location>
        <begin position="54"/>
        <end position="98"/>
    </location>
</feature>
<evidence type="ECO:0000256" key="1">
    <source>
        <dbReference type="ARBA" id="ARBA00004613"/>
    </source>
</evidence>
<keyword evidence="5" id="KW-0812">Transmembrane</keyword>
<evidence type="ECO:0000259" key="6">
    <source>
        <dbReference type="Pfam" id="PF24517"/>
    </source>
</evidence>
<keyword evidence="5" id="KW-0472">Membrane</keyword>
<dbReference type="NCBIfam" id="NF033679">
    <property type="entry name" value="DNRLRE_dom"/>
    <property type="match status" value="1"/>
</dbReference>
<feature type="compositionally biased region" description="Polar residues" evidence="4">
    <location>
        <begin position="54"/>
        <end position="69"/>
    </location>
</feature>
<dbReference type="Proteomes" id="UP000178419">
    <property type="component" value="Unassembled WGS sequence"/>
</dbReference>
<feature type="domain" description="Carbohydrate-binding module family 96" evidence="6">
    <location>
        <begin position="114"/>
        <end position="269"/>
    </location>
</feature>
<evidence type="ECO:0000256" key="4">
    <source>
        <dbReference type="SAM" id="MobiDB-lite"/>
    </source>
</evidence>
<dbReference type="InterPro" id="IPR055372">
    <property type="entry name" value="CBM96"/>
</dbReference>
<dbReference type="EMBL" id="MGGE01000043">
    <property type="protein sequence ID" value="OGM20371.1"/>
    <property type="molecule type" value="Genomic_DNA"/>
</dbReference>
<dbReference type="Gene3D" id="2.60.120.970">
    <property type="match status" value="1"/>
</dbReference>
<sequence length="270" mass="29490">MSANHRFTVEEIEGPSKIKKLLLVLGLLLLLITISGFSYYLGTKNAKNQTPSIAENFQTPLPTNASEQAPSPSPSGSPTPTKRGQKAPTPTPTPPSKMKVILSTASRDGFRSSNGAGNASLEIRVGRNEDFVTRGFLSFDLSELPSEINMQKATLRIYQAKITGSPYNAGNRLKLDHLTFGDILDSADYSLPALYSNFKSLTISSTISWKEADVTSEVKNDQANARSRSDFRIHFETENTGGDDKGDFVYFEASENTLKTGNTPQLVIVY</sequence>
<evidence type="ECO:0000256" key="2">
    <source>
        <dbReference type="ARBA" id="ARBA00022525"/>
    </source>
</evidence>
<comment type="caution">
    <text evidence="7">The sequence shown here is derived from an EMBL/GenBank/DDBJ whole genome shotgun (WGS) entry which is preliminary data.</text>
</comment>
<proteinExistence type="predicted"/>
<reference evidence="7 8" key="1">
    <citation type="journal article" date="2016" name="Nat. Commun.">
        <title>Thousands of microbial genomes shed light on interconnected biogeochemical processes in an aquifer system.</title>
        <authorList>
            <person name="Anantharaman K."/>
            <person name="Brown C.T."/>
            <person name="Hug L.A."/>
            <person name="Sharon I."/>
            <person name="Castelle C.J."/>
            <person name="Probst A.J."/>
            <person name="Thomas B.C."/>
            <person name="Singh A."/>
            <person name="Wilkins M.J."/>
            <person name="Karaoz U."/>
            <person name="Brodie E.L."/>
            <person name="Williams K.H."/>
            <person name="Hubbard S.S."/>
            <person name="Banfield J.F."/>
        </authorList>
    </citation>
    <scope>NUCLEOTIDE SEQUENCE [LARGE SCALE GENOMIC DNA]</scope>
</reference>
<accession>A0A1F7XZA3</accession>
<keyword evidence="5" id="KW-1133">Transmembrane helix</keyword>
<evidence type="ECO:0000256" key="5">
    <source>
        <dbReference type="SAM" id="Phobius"/>
    </source>
</evidence>
<name>A0A1F7XZA3_9BACT</name>
<keyword evidence="3" id="KW-0732">Signal</keyword>
<keyword evidence="2" id="KW-0964">Secreted</keyword>
<gene>
    <name evidence="7" type="ORF">A2714_00870</name>
</gene>
<evidence type="ECO:0000256" key="3">
    <source>
        <dbReference type="ARBA" id="ARBA00022729"/>
    </source>
</evidence>
<dbReference type="Pfam" id="PF24517">
    <property type="entry name" value="CBM96"/>
    <property type="match status" value="1"/>
</dbReference>
<organism evidence="7 8">
    <name type="scientific">Candidatus Woesebacteria bacterium RIFCSPHIGHO2_01_FULL_38_9</name>
    <dbReference type="NCBI Taxonomy" id="1802492"/>
    <lineage>
        <taxon>Bacteria</taxon>
        <taxon>Candidatus Woeseibacteriota</taxon>
    </lineage>
</organism>
<evidence type="ECO:0000313" key="7">
    <source>
        <dbReference type="EMBL" id="OGM20371.1"/>
    </source>
</evidence>
<comment type="subcellular location">
    <subcellularLocation>
        <location evidence="1">Secreted</location>
    </subcellularLocation>
</comment>